<keyword evidence="1" id="KW-0732">Signal</keyword>
<gene>
    <name evidence="2" type="ORF">BN946_scf184940.g14</name>
</gene>
<organism evidence="2 3">
    <name type="scientific">Pycnoporus cinnabarinus</name>
    <name type="common">Cinnabar-red polypore</name>
    <name type="synonym">Trametes cinnabarina</name>
    <dbReference type="NCBI Taxonomy" id="5643"/>
    <lineage>
        <taxon>Eukaryota</taxon>
        <taxon>Fungi</taxon>
        <taxon>Dikarya</taxon>
        <taxon>Basidiomycota</taxon>
        <taxon>Agaricomycotina</taxon>
        <taxon>Agaricomycetes</taxon>
        <taxon>Polyporales</taxon>
        <taxon>Polyporaceae</taxon>
        <taxon>Trametes</taxon>
    </lineage>
</organism>
<accession>A0A060SBL2</accession>
<evidence type="ECO:0000313" key="2">
    <source>
        <dbReference type="EMBL" id="CDO71867.1"/>
    </source>
</evidence>
<protein>
    <submittedName>
        <fullName evidence="2">Uncharacterized protein</fullName>
    </submittedName>
</protein>
<keyword evidence="3" id="KW-1185">Reference proteome</keyword>
<dbReference type="Proteomes" id="UP000029665">
    <property type="component" value="Unassembled WGS sequence"/>
</dbReference>
<sequence length="177" mass="17865">MKFFSAIPTLAAVAFGAMSVVAQDSAAAIINELGQLTQLSATARSDAASITVNTAAIQFPVVLADVVGIISRVDTLTVQVQGDADFADQQAAEIVTALGSSVQGIEQFLNALAQQEANAARVAFVVPVVAAVTALQGSVAALEPALIATIPTQAGSAEVQFSVLDNAFASTIAAYTA</sequence>
<name>A0A060SBL2_PYCCI</name>
<proteinExistence type="predicted"/>
<dbReference type="AlphaFoldDB" id="A0A060SBL2"/>
<evidence type="ECO:0000256" key="1">
    <source>
        <dbReference type="SAM" id="SignalP"/>
    </source>
</evidence>
<reference evidence="2" key="1">
    <citation type="submission" date="2014-01" db="EMBL/GenBank/DDBJ databases">
        <title>The genome of the white-rot fungus Pycnoporus cinnabarinus: a basidiomycete model with a versatile arsenal for lignocellulosic biomass breakdown.</title>
        <authorList>
            <person name="Levasseur A."/>
            <person name="Lomascolo A."/>
            <person name="Ruiz-Duenas F.J."/>
            <person name="Uzan E."/>
            <person name="Piumi F."/>
            <person name="Kues U."/>
            <person name="Ram A.F.J."/>
            <person name="Murat C."/>
            <person name="Haon M."/>
            <person name="Benoit I."/>
            <person name="Arfi Y."/>
            <person name="Chevret D."/>
            <person name="Drula E."/>
            <person name="Kwon M.J."/>
            <person name="Gouret P."/>
            <person name="Lesage-Meessen L."/>
            <person name="Lombard V."/>
            <person name="Mariette J."/>
            <person name="Noirot C."/>
            <person name="Park J."/>
            <person name="Patyshakuliyeva A."/>
            <person name="Wieneger R.A.B."/>
            <person name="Wosten H.A.B."/>
            <person name="Martin F."/>
            <person name="Coutinho P.M."/>
            <person name="de Vries R."/>
            <person name="Martinez A.T."/>
            <person name="Klopp C."/>
            <person name="Pontarotti P."/>
            <person name="Henrissat B."/>
            <person name="Record E."/>
        </authorList>
    </citation>
    <scope>NUCLEOTIDE SEQUENCE [LARGE SCALE GENOMIC DNA]</scope>
    <source>
        <strain evidence="2">BRFM137</strain>
    </source>
</reference>
<comment type="caution">
    <text evidence="2">The sequence shown here is derived from an EMBL/GenBank/DDBJ whole genome shotgun (WGS) entry which is preliminary data.</text>
</comment>
<feature type="chain" id="PRO_5001587332" evidence="1">
    <location>
        <begin position="23"/>
        <end position="177"/>
    </location>
</feature>
<feature type="signal peptide" evidence="1">
    <location>
        <begin position="1"/>
        <end position="22"/>
    </location>
</feature>
<dbReference type="EMBL" id="CCBP010000108">
    <property type="protein sequence ID" value="CDO71867.1"/>
    <property type="molecule type" value="Genomic_DNA"/>
</dbReference>
<dbReference type="HOGENOM" id="CLU_1518603_0_0_1"/>
<evidence type="ECO:0000313" key="3">
    <source>
        <dbReference type="Proteomes" id="UP000029665"/>
    </source>
</evidence>